<dbReference type="Proteomes" id="UP000501466">
    <property type="component" value="Chromosome"/>
</dbReference>
<keyword evidence="7" id="KW-0472">Membrane</keyword>
<evidence type="ECO:0000256" key="4">
    <source>
        <dbReference type="ARBA" id="ARBA00029447"/>
    </source>
</evidence>
<keyword evidence="7" id="KW-0812">Transmembrane</keyword>
<evidence type="ECO:0000256" key="5">
    <source>
        <dbReference type="PROSITE-ProRule" id="PRU00284"/>
    </source>
</evidence>
<proteinExistence type="inferred from homology"/>
<keyword evidence="2" id="KW-0488">Methylation</keyword>
<dbReference type="KEGG" id="tzo:THMIRHAT_02590"/>
<dbReference type="AlphaFoldDB" id="A0A6F8PK82"/>
<keyword evidence="3 5" id="KW-0807">Transducer</keyword>
<dbReference type="InterPro" id="IPR000727">
    <property type="entry name" value="T_SNARE_dom"/>
</dbReference>
<keyword evidence="7" id="KW-1133">Transmembrane helix</keyword>
<gene>
    <name evidence="11" type="ORF">THMIRHAT_02590</name>
</gene>
<accession>A0A6F8PK82</accession>
<feature type="region of interest" description="Disordered" evidence="6">
    <location>
        <begin position="644"/>
        <end position="667"/>
    </location>
</feature>
<evidence type="ECO:0000259" key="10">
    <source>
        <dbReference type="PROSITE" id="PS50885"/>
    </source>
</evidence>
<dbReference type="Gene3D" id="1.10.287.950">
    <property type="entry name" value="Methyl-accepting chemotaxis protein"/>
    <property type="match status" value="1"/>
</dbReference>
<dbReference type="SUPFAM" id="SSF58104">
    <property type="entry name" value="Methyl-accepting chemotaxis protein (MCP) signaling domain"/>
    <property type="match status" value="1"/>
</dbReference>
<dbReference type="RefSeq" id="WP_173290008.1">
    <property type="nucleotide sequence ID" value="NZ_AP021888.1"/>
</dbReference>
<evidence type="ECO:0000313" key="11">
    <source>
        <dbReference type="EMBL" id="BBP42513.1"/>
    </source>
</evidence>
<dbReference type="InterPro" id="IPR051310">
    <property type="entry name" value="MCP_chemotaxis"/>
</dbReference>
<dbReference type="PANTHER" id="PTHR43531:SF14">
    <property type="entry name" value="METHYL-ACCEPTING CHEMOTAXIS PROTEIN I-RELATED"/>
    <property type="match status" value="1"/>
</dbReference>
<dbReference type="EMBL" id="AP021888">
    <property type="protein sequence ID" value="BBP42513.1"/>
    <property type="molecule type" value="Genomic_DNA"/>
</dbReference>
<comment type="similarity">
    <text evidence="4">Belongs to the methyl-accepting chemotaxis (MCP) protein family.</text>
</comment>
<evidence type="ECO:0000256" key="1">
    <source>
        <dbReference type="ARBA" id="ARBA00004370"/>
    </source>
</evidence>
<feature type="domain" description="HAMP" evidence="10">
    <location>
        <begin position="347"/>
        <end position="399"/>
    </location>
</feature>
<evidence type="ECO:0000259" key="9">
    <source>
        <dbReference type="PROSITE" id="PS50192"/>
    </source>
</evidence>
<evidence type="ECO:0000256" key="2">
    <source>
        <dbReference type="ARBA" id="ARBA00022481"/>
    </source>
</evidence>
<feature type="compositionally biased region" description="Polar residues" evidence="6">
    <location>
        <begin position="644"/>
        <end position="656"/>
    </location>
</feature>
<feature type="domain" description="T-SNARE coiled-coil homology" evidence="9">
    <location>
        <begin position="570"/>
        <end position="632"/>
    </location>
</feature>
<dbReference type="SMART" id="SM00304">
    <property type="entry name" value="HAMP"/>
    <property type="match status" value="2"/>
</dbReference>
<dbReference type="PROSITE" id="PS50885">
    <property type="entry name" value="HAMP"/>
    <property type="match status" value="2"/>
</dbReference>
<evidence type="ECO:0000256" key="3">
    <source>
        <dbReference type="ARBA" id="ARBA00023224"/>
    </source>
</evidence>
<dbReference type="SMART" id="SM00283">
    <property type="entry name" value="MA"/>
    <property type="match status" value="1"/>
</dbReference>
<feature type="transmembrane region" description="Helical" evidence="7">
    <location>
        <begin position="64"/>
        <end position="85"/>
    </location>
</feature>
<reference evidence="12" key="1">
    <citation type="submission" date="2019-11" db="EMBL/GenBank/DDBJ databases">
        <title>Isolation and characterization of two novel species in the genus Thiomicrorhabdus.</title>
        <authorList>
            <person name="Mochizuki J."/>
            <person name="Kojima H."/>
            <person name="Fukui M."/>
        </authorList>
    </citation>
    <scope>NUCLEOTIDE SEQUENCE [LARGE SCALE GENOMIC DNA]</scope>
    <source>
        <strain evidence="12">AkT22</strain>
    </source>
</reference>
<dbReference type="InterPro" id="IPR004089">
    <property type="entry name" value="MCPsignal_dom"/>
</dbReference>
<evidence type="ECO:0000256" key="7">
    <source>
        <dbReference type="SAM" id="Phobius"/>
    </source>
</evidence>
<dbReference type="Gene3D" id="1.20.120.1530">
    <property type="match status" value="1"/>
</dbReference>
<dbReference type="PROSITE" id="PS50111">
    <property type="entry name" value="CHEMOTAXIS_TRANSDUC_2"/>
    <property type="match status" value="1"/>
</dbReference>
<dbReference type="GO" id="GO:0007165">
    <property type="term" value="P:signal transduction"/>
    <property type="evidence" value="ECO:0007669"/>
    <property type="project" value="UniProtKB-KW"/>
</dbReference>
<evidence type="ECO:0000256" key="6">
    <source>
        <dbReference type="SAM" id="MobiDB-lite"/>
    </source>
</evidence>
<evidence type="ECO:0000313" key="12">
    <source>
        <dbReference type="Proteomes" id="UP000501466"/>
    </source>
</evidence>
<evidence type="ECO:0000259" key="8">
    <source>
        <dbReference type="PROSITE" id="PS50111"/>
    </source>
</evidence>
<dbReference type="InterPro" id="IPR003660">
    <property type="entry name" value="HAMP_dom"/>
</dbReference>
<comment type="subcellular location">
    <subcellularLocation>
        <location evidence="1">Membrane</location>
    </subcellularLocation>
</comment>
<evidence type="ECO:0008006" key="13">
    <source>
        <dbReference type="Google" id="ProtNLM"/>
    </source>
</evidence>
<feature type="transmembrane region" description="Helical" evidence="7">
    <location>
        <begin position="39"/>
        <end position="58"/>
    </location>
</feature>
<feature type="transmembrane region" description="Helical" evidence="7">
    <location>
        <begin position="15"/>
        <end position="32"/>
    </location>
</feature>
<name>A0A6F8PK82_9GAMM</name>
<dbReference type="FunFam" id="1.10.287.950:FF:000001">
    <property type="entry name" value="Methyl-accepting chemotaxis sensory transducer"/>
    <property type="match status" value="1"/>
</dbReference>
<feature type="domain" description="Methyl-accepting transducer" evidence="8">
    <location>
        <begin position="404"/>
        <end position="633"/>
    </location>
</feature>
<dbReference type="GO" id="GO:0004888">
    <property type="term" value="F:transmembrane signaling receptor activity"/>
    <property type="evidence" value="ECO:0007669"/>
    <property type="project" value="TreeGrafter"/>
</dbReference>
<dbReference type="GO" id="GO:0006935">
    <property type="term" value="P:chemotaxis"/>
    <property type="evidence" value="ECO:0007669"/>
    <property type="project" value="TreeGrafter"/>
</dbReference>
<sequence>MSQTNATLLDADKKVLYILLAHIPFVAFLAPMGYDTYGFAMGATAVITLIALAGFFTLKGTRSFGILSGVLFMLFSATLIQTQLGRIEMHFHIFVALAFLLIYKDWLVVVVAAAVGAVHHVVLTFIQLNGLEIGGMPIMLFNYGCDWGITFLHALFVVIESAVLIYYAIMMKKEQNASEAIMSAVNLVSAESQFGTRITEQTDHPSVIALNALLNSIDNAIKQINTVMSAISKGQFEKRVTDNFQGDLGKLKIAVNNSADSVTKTMSSLEVVMGGLSKGDFSVRMSNDIQGEVKQKVDAAMQQTGAFIADVSKVMAALSQANFNERVHAEANGQLATLKKDINNALANTQTGFDDINAASARLAAGKLSQPITNTYQGELNTIKIGINTAFSNLSNLINEVSDISHNIVNASEGISHDSHELSSSLAHQAQQLQGTSSAMETMTHDIKQSVESATKANQLSDRAKHQAQDGAKVMDDTIQSMRSIQNSSQKIAEIVGLIDSIAFQTNLLALNAAVEAARAGEQGRGFAVVAGEVRSLAQKSADAAKEIRLLIETTVNAIGTGTQLVEKSGSALNDINAGINNVSSLISEIANMSLTQARDIDNINQQISKMDQSTQNNAGISEQASGSAERMLAQINQLAQSLSNFETQGGSNRRMSSPKLALGHKK</sequence>
<dbReference type="PANTHER" id="PTHR43531">
    <property type="entry name" value="PROTEIN ICFG"/>
    <property type="match status" value="1"/>
</dbReference>
<organism evidence="11 12">
    <name type="scientific">Thiosulfativibrio zosterae</name>
    <dbReference type="NCBI Taxonomy" id="2675053"/>
    <lineage>
        <taxon>Bacteria</taxon>
        <taxon>Pseudomonadati</taxon>
        <taxon>Pseudomonadota</taxon>
        <taxon>Gammaproteobacteria</taxon>
        <taxon>Thiotrichales</taxon>
        <taxon>Piscirickettsiaceae</taxon>
        <taxon>Thiosulfativibrio</taxon>
    </lineage>
</organism>
<dbReference type="Pfam" id="PF00015">
    <property type="entry name" value="MCPsignal"/>
    <property type="match status" value="1"/>
</dbReference>
<feature type="transmembrane region" description="Helical" evidence="7">
    <location>
        <begin position="147"/>
        <end position="169"/>
    </location>
</feature>
<protein>
    <recommendedName>
        <fullName evidence="13">Methyl-accepting chemotaxis protein</fullName>
    </recommendedName>
</protein>
<keyword evidence="12" id="KW-1185">Reference proteome</keyword>
<dbReference type="Pfam" id="PF18947">
    <property type="entry name" value="HAMP_2"/>
    <property type="match status" value="1"/>
</dbReference>
<dbReference type="GO" id="GO:0005886">
    <property type="term" value="C:plasma membrane"/>
    <property type="evidence" value="ECO:0007669"/>
    <property type="project" value="TreeGrafter"/>
</dbReference>
<dbReference type="CDD" id="cd11386">
    <property type="entry name" value="MCP_signal"/>
    <property type="match status" value="1"/>
</dbReference>
<feature type="domain" description="HAMP" evidence="10">
    <location>
        <begin position="215"/>
        <end position="267"/>
    </location>
</feature>
<dbReference type="PROSITE" id="PS50192">
    <property type="entry name" value="T_SNARE"/>
    <property type="match status" value="1"/>
</dbReference>